<dbReference type="AlphaFoldDB" id="A0A7K3WGT3"/>
<reference evidence="8 9" key="1">
    <citation type="submission" date="2020-02" db="EMBL/GenBank/DDBJ databases">
        <title>The whole genome sequence of CPCC 205119.</title>
        <authorList>
            <person name="Jiang Z."/>
        </authorList>
    </citation>
    <scope>NUCLEOTIDE SEQUENCE [LARGE SCALE GENOMIC DNA]</scope>
    <source>
        <strain evidence="8 9">CPCC 205119</strain>
    </source>
</reference>
<evidence type="ECO:0000259" key="7">
    <source>
        <dbReference type="Pfam" id="PF01850"/>
    </source>
</evidence>
<keyword evidence="1 6" id="KW-1277">Toxin-antitoxin system</keyword>
<comment type="cofactor">
    <cofactor evidence="6">
        <name>Mg(2+)</name>
        <dbReference type="ChEBI" id="CHEBI:18420"/>
    </cofactor>
</comment>
<protein>
    <recommendedName>
        <fullName evidence="6">Ribonuclease VapC</fullName>
        <shortName evidence="6">RNase VapC</shortName>
        <ecNumber evidence="6">3.1.-.-</ecNumber>
    </recommendedName>
    <alternativeName>
        <fullName evidence="6">Toxin VapC</fullName>
    </alternativeName>
</protein>
<keyword evidence="6" id="KW-0800">Toxin</keyword>
<dbReference type="GO" id="GO:0045926">
    <property type="term" value="P:negative regulation of growth"/>
    <property type="evidence" value="ECO:0007669"/>
    <property type="project" value="UniProtKB-ARBA"/>
</dbReference>
<dbReference type="EC" id="3.1.-.-" evidence="6"/>
<evidence type="ECO:0000256" key="1">
    <source>
        <dbReference type="ARBA" id="ARBA00022649"/>
    </source>
</evidence>
<feature type="binding site" evidence="6">
    <location>
        <position position="108"/>
    </location>
    <ligand>
        <name>Mg(2+)</name>
        <dbReference type="ChEBI" id="CHEBI:18420"/>
    </ligand>
</feature>
<dbReference type="RefSeq" id="WP_162393489.1">
    <property type="nucleotide sequence ID" value="NZ_JAABOZ010000010.1"/>
</dbReference>
<evidence type="ECO:0000256" key="4">
    <source>
        <dbReference type="ARBA" id="ARBA00022801"/>
    </source>
</evidence>
<keyword evidence="3 6" id="KW-0479">Metal-binding</keyword>
<name>A0A7K3WGT3_9ACTN</name>
<dbReference type="Gene3D" id="3.40.50.1010">
    <property type="entry name" value="5'-nuclease"/>
    <property type="match status" value="1"/>
</dbReference>
<keyword evidence="2 6" id="KW-0540">Nuclease</keyword>
<dbReference type="Proteomes" id="UP000470470">
    <property type="component" value="Unassembled WGS sequence"/>
</dbReference>
<gene>
    <name evidence="6" type="primary">vapC</name>
    <name evidence="8" type="ORF">G1H19_17150</name>
</gene>
<dbReference type="GO" id="GO:0000287">
    <property type="term" value="F:magnesium ion binding"/>
    <property type="evidence" value="ECO:0007669"/>
    <property type="project" value="UniProtKB-UniRule"/>
</dbReference>
<keyword evidence="4 6" id="KW-0378">Hydrolase</keyword>
<evidence type="ECO:0000256" key="3">
    <source>
        <dbReference type="ARBA" id="ARBA00022723"/>
    </source>
</evidence>
<dbReference type="InterPro" id="IPR029060">
    <property type="entry name" value="PIN-like_dom_sf"/>
</dbReference>
<dbReference type="EMBL" id="JAAGWK010000025">
    <property type="protein sequence ID" value="NEL55711.1"/>
    <property type="molecule type" value="Genomic_DNA"/>
</dbReference>
<keyword evidence="9" id="KW-1185">Reference proteome</keyword>
<feature type="binding site" evidence="6">
    <location>
        <position position="5"/>
    </location>
    <ligand>
        <name>Mg(2+)</name>
        <dbReference type="ChEBI" id="CHEBI:18420"/>
    </ligand>
</feature>
<dbReference type="NCBIfam" id="TIGR00028">
    <property type="entry name" value="Mtu_PIN_fam"/>
    <property type="match status" value="1"/>
</dbReference>
<evidence type="ECO:0000256" key="5">
    <source>
        <dbReference type="ARBA" id="ARBA00022842"/>
    </source>
</evidence>
<dbReference type="Pfam" id="PF01850">
    <property type="entry name" value="PIN"/>
    <property type="match status" value="1"/>
</dbReference>
<dbReference type="InterPro" id="IPR022907">
    <property type="entry name" value="VapC_family"/>
</dbReference>
<dbReference type="GO" id="GO:0090729">
    <property type="term" value="F:toxin activity"/>
    <property type="evidence" value="ECO:0007669"/>
    <property type="project" value="UniProtKB-KW"/>
</dbReference>
<comment type="caution">
    <text evidence="8">The sequence shown here is derived from an EMBL/GenBank/DDBJ whole genome shotgun (WGS) entry which is preliminary data.</text>
</comment>
<comment type="similarity">
    <text evidence="6">Belongs to the PINc/VapC protein family.</text>
</comment>
<sequence>MIALDTNLLVYAHRRDTPLHQAAFAAIRDLLGSREPVALPAPCIGEFLSVVTGPRMLDPASRPDEAVAQVEEWLRPDSSRVIGEGPGSWAVLRGLVRRSQVAGIRVHDARIAAICLDHGVRELWTADRDFGRFPELRTRNPLVGSM</sequence>
<evidence type="ECO:0000256" key="6">
    <source>
        <dbReference type="HAMAP-Rule" id="MF_00265"/>
    </source>
</evidence>
<dbReference type="InterPro" id="IPR002716">
    <property type="entry name" value="PIN_dom"/>
</dbReference>
<dbReference type="GO" id="GO:0004540">
    <property type="term" value="F:RNA nuclease activity"/>
    <property type="evidence" value="ECO:0007669"/>
    <property type="project" value="InterPro"/>
</dbReference>
<dbReference type="HAMAP" id="MF_00265">
    <property type="entry name" value="VapC_Nob1"/>
    <property type="match status" value="1"/>
</dbReference>
<evidence type="ECO:0000313" key="9">
    <source>
        <dbReference type="Proteomes" id="UP000470470"/>
    </source>
</evidence>
<proteinExistence type="inferred from homology"/>
<evidence type="ECO:0000256" key="2">
    <source>
        <dbReference type="ARBA" id="ARBA00022722"/>
    </source>
</evidence>
<comment type="function">
    <text evidence="6">Toxic component of a toxin-antitoxin (TA) system. An RNase.</text>
</comment>
<feature type="domain" description="PIN" evidence="7">
    <location>
        <begin position="2"/>
        <end position="134"/>
    </location>
</feature>
<accession>A0A7K3WGT3</accession>
<organism evidence="8 9">
    <name type="scientific">Goekera deserti</name>
    <dbReference type="NCBI Taxonomy" id="2497753"/>
    <lineage>
        <taxon>Bacteria</taxon>
        <taxon>Bacillati</taxon>
        <taxon>Actinomycetota</taxon>
        <taxon>Actinomycetes</taxon>
        <taxon>Geodermatophilales</taxon>
        <taxon>Geodermatophilaceae</taxon>
        <taxon>Goekera</taxon>
    </lineage>
</organism>
<dbReference type="SUPFAM" id="SSF88723">
    <property type="entry name" value="PIN domain-like"/>
    <property type="match status" value="1"/>
</dbReference>
<dbReference type="InterPro" id="IPR006226">
    <property type="entry name" value="Mtu_PIN"/>
</dbReference>
<dbReference type="GO" id="GO:0016788">
    <property type="term" value="F:hydrolase activity, acting on ester bonds"/>
    <property type="evidence" value="ECO:0007669"/>
    <property type="project" value="InterPro"/>
</dbReference>
<keyword evidence="5 6" id="KW-0460">Magnesium</keyword>
<evidence type="ECO:0000313" key="8">
    <source>
        <dbReference type="EMBL" id="NEL55711.1"/>
    </source>
</evidence>